<dbReference type="AlphaFoldDB" id="A0A5C6C3M9"/>
<dbReference type="Proteomes" id="UP000319908">
    <property type="component" value="Unassembled WGS sequence"/>
</dbReference>
<reference evidence="1 2" key="1">
    <citation type="journal article" date="2020" name="Antonie Van Leeuwenhoek">
        <title>Rhodopirellula heiligendammensis sp. nov., Rhodopirellula pilleata sp. nov., and Rhodopirellula solitaria sp. nov. isolated from natural or artificial marine surfaces in Northern Germany and California, USA, and emended description of the genus Rhodopirellula.</title>
        <authorList>
            <person name="Kallscheuer N."/>
            <person name="Wiegand S."/>
            <person name="Jogler M."/>
            <person name="Boedeker C."/>
            <person name="Peeters S.H."/>
            <person name="Rast P."/>
            <person name="Heuer A."/>
            <person name="Jetten M.S.M."/>
            <person name="Rohde M."/>
            <person name="Jogler C."/>
        </authorList>
    </citation>
    <scope>NUCLEOTIDE SEQUENCE [LARGE SCALE GENOMIC DNA]</scope>
    <source>
        <strain evidence="1 2">Poly21</strain>
    </source>
</reference>
<comment type="caution">
    <text evidence="1">The sequence shown here is derived from an EMBL/GenBank/DDBJ whole genome shotgun (WGS) entry which is preliminary data.</text>
</comment>
<name>A0A5C6C3M9_9BACT</name>
<sequence length="66" mass="7288">MTTQILTDRPRRLPGGNHFHLPNSSGRCLTHLKVSAGSGLRSLAKSHCDRQLHGGNHIFLTIKLPH</sequence>
<protein>
    <submittedName>
        <fullName evidence="1">Uncharacterized protein</fullName>
    </submittedName>
</protein>
<organism evidence="1 2">
    <name type="scientific">Allorhodopirellula heiligendammensis</name>
    <dbReference type="NCBI Taxonomy" id="2714739"/>
    <lineage>
        <taxon>Bacteria</taxon>
        <taxon>Pseudomonadati</taxon>
        <taxon>Planctomycetota</taxon>
        <taxon>Planctomycetia</taxon>
        <taxon>Pirellulales</taxon>
        <taxon>Pirellulaceae</taxon>
        <taxon>Allorhodopirellula</taxon>
    </lineage>
</organism>
<evidence type="ECO:0000313" key="1">
    <source>
        <dbReference type="EMBL" id="TWU18692.1"/>
    </source>
</evidence>
<proteinExistence type="predicted"/>
<keyword evidence="2" id="KW-1185">Reference proteome</keyword>
<gene>
    <name evidence="1" type="ORF">Poly21_08570</name>
</gene>
<evidence type="ECO:0000313" key="2">
    <source>
        <dbReference type="Proteomes" id="UP000319908"/>
    </source>
</evidence>
<dbReference type="EMBL" id="SJPU01000001">
    <property type="protein sequence ID" value="TWU18692.1"/>
    <property type="molecule type" value="Genomic_DNA"/>
</dbReference>
<accession>A0A5C6C3M9</accession>